<feature type="non-terminal residue" evidence="1">
    <location>
        <position position="1"/>
    </location>
</feature>
<gene>
    <name evidence="1" type="ORF">MNBD_GAMMA25-179</name>
</gene>
<name>A0A3B1BBF4_9ZZZZ</name>
<reference evidence="1" key="1">
    <citation type="submission" date="2018-06" db="EMBL/GenBank/DDBJ databases">
        <authorList>
            <person name="Zhirakovskaya E."/>
        </authorList>
    </citation>
    <scope>NUCLEOTIDE SEQUENCE</scope>
</reference>
<dbReference type="AlphaFoldDB" id="A0A3B1BBF4"/>
<dbReference type="EMBL" id="UOFY01000035">
    <property type="protein sequence ID" value="VAX09333.1"/>
    <property type="molecule type" value="Genomic_DNA"/>
</dbReference>
<sequence>LNKAMAAPAFSHALTDIAIADRLLRHVRSEFSLLGGSPGLQIVAERYTHISGFDSKRIIADPCDTQVAALVEELGLTI</sequence>
<evidence type="ECO:0000313" key="1">
    <source>
        <dbReference type="EMBL" id="VAX09333.1"/>
    </source>
</evidence>
<accession>A0A3B1BBF4</accession>
<organism evidence="1">
    <name type="scientific">hydrothermal vent metagenome</name>
    <dbReference type="NCBI Taxonomy" id="652676"/>
    <lineage>
        <taxon>unclassified sequences</taxon>
        <taxon>metagenomes</taxon>
        <taxon>ecological metagenomes</taxon>
    </lineage>
</organism>
<proteinExistence type="predicted"/>
<protein>
    <submittedName>
        <fullName evidence="1">Uncharacterized protein</fullName>
    </submittedName>
</protein>